<proteinExistence type="predicted"/>
<sequence>METDTIELLRKSGLKVTPQRIAVLRLLSKGGHYNGEQIYEELKKTEPSISLSTVYNTLEALEKAGIINSFEAGGITWYEMRRVPHINIFCVDTNEILDAEANVETIYKQLEEKGIKVKSLSIVAYSECANLKERSEGS</sequence>
<evidence type="ECO:0000313" key="2">
    <source>
        <dbReference type="Proteomes" id="UP000053480"/>
    </source>
</evidence>
<reference evidence="1" key="1">
    <citation type="submission" date="2024-07" db="EMBL/GenBank/DDBJ databases">
        <title>Metagenome and Metagenome-Assembled Genomes of Archaea from a hot spring from the geothermal field of Los Azufres, Mexico.</title>
        <authorList>
            <person name="Marin-Paredes R."/>
            <person name="Martinez-Romero E."/>
            <person name="Servin-Garciduenas L.E."/>
        </authorList>
    </citation>
    <scope>NUCLEOTIDE SEQUENCE</scope>
    <source>
        <strain evidence="1">AZ1-454</strain>
    </source>
</reference>
<dbReference type="Proteomes" id="UP000053480">
    <property type="component" value="Unassembled WGS sequence"/>
</dbReference>
<protein>
    <submittedName>
        <fullName evidence="1">Fur family transcriptional regulator</fullName>
    </submittedName>
</protein>
<accession>A0ACC6TNF5</accession>
<comment type="caution">
    <text evidence="1">The sequence shown here is derived from an EMBL/GenBank/DDBJ whole genome shotgun (WGS) entry which is preliminary data.</text>
</comment>
<dbReference type="EMBL" id="JZWS03000003">
    <property type="protein sequence ID" value="MEW9491330.1"/>
    <property type="molecule type" value="Genomic_DNA"/>
</dbReference>
<gene>
    <name evidence="1" type="ORF">TQ35_0003885</name>
</gene>
<evidence type="ECO:0000313" key="1">
    <source>
        <dbReference type="EMBL" id="MEW9491330.1"/>
    </source>
</evidence>
<organism evidence="1 2">
    <name type="scientific">Candidatus Aramenus sulfurataquae</name>
    <dbReference type="NCBI Taxonomy" id="1326980"/>
    <lineage>
        <taxon>Archaea</taxon>
        <taxon>Thermoproteota</taxon>
        <taxon>Thermoprotei</taxon>
        <taxon>Sulfolobales</taxon>
        <taxon>Sulfolobaceae</taxon>
        <taxon>Candidatus Aramenus</taxon>
    </lineage>
</organism>
<name>A0ACC6TNF5_9CREN</name>